<evidence type="ECO:0000313" key="2">
    <source>
        <dbReference type="EMBL" id="RXH72391.1"/>
    </source>
</evidence>
<dbReference type="PANTHER" id="PTHR33184">
    <property type="entry name" value="PROTEIN TAPETUM DETERMINANT 1-LIKE-RELATED"/>
    <property type="match status" value="1"/>
</dbReference>
<gene>
    <name evidence="2" type="ORF">DVH24_012075</name>
</gene>
<evidence type="ECO:0000313" key="3">
    <source>
        <dbReference type="Proteomes" id="UP000290289"/>
    </source>
</evidence>
<sequence>MPYHSCRLLYINQTMNAATIHLPQRISVPKRTNFSEMAALVKSFIVILLFSLINEGICQEKCATIDLQIRQEKTGNLVQAKPEFQVRVLNACPCLQGNVTLDCNGFQTVEVENPVTLLRSGNECLLNNGSFLTPFNEVVFVYAWDTQFPFKPLSSNIKCN</sequence>
<dbReference type="PANTHER" id="PTHR33184:SF72">
    <property type="entry name" value="BETA-1,3-N-ACETYLGLUCOSAMINYLTRANSFERASE FAMILY PROTEIN"/>
    <property type="match status" value="1"/>
</dbReference>
<dbReference type="AlphaFoldDB" id="A0A498HTD5"/>
<proteinExistence type="predicted"/>
<name>A0A498HTD5_MALDO</name>
<organism evidence="2 3">
    <name type="scientific">Malus domestica</name>
    <name type="common">Apple</name>
    <name type="synonym">Pyrus malus</name>
    <dbReference type="NCBI Taxonomy" id="3750"/>
    <lineage>
        <taxon>Eukaryota</taxon>
        <taxon>Viridiplantae</taxon>
        <taxon>Streptophyta</taxon>
        <taxon>Embryophyta</taxon>
        <taxon>Tracheophyta</taxon>
        <taxon>Spermatophyta</taxon>
        <taxon>Magnoliopsida</taxon>
        <taxon>eudicotyledons</taxon>
        <taxon>Gunneridae</taxon>
        <taxon>Pentapetalae</taxon>
        <taxon>rosids</taxon>
        <taxon>fabids</taxon>
        <taxon>Rosales</taxon>
        <taxon>Rosaceae</taxon>
        <taxon>Amygdaloideae</taxon>
        <taxon>Maleae</taxon>
        <taxon>Malus</taxon>
    </lineage>
</organism>
<keyword evidence="1" id="KW-0732">Signal</keyword>
<dbReference type="GO" id="GO:0001709">
    <property type="term" value="P:cell fate determination"/>
    <property type="evidence" value="ECO:0007669"/>
    <property type="project" value="TreeGrafter"/>
</dbReference>
<reference evidence="2 3" key="1">
    <citation type="submission" date="2018-10" db="EMBL/GenBank/DDBJ databases">
        <title>A high-quality apple genome assembly.</title>
        <authorList>
            <person name="Hu J."/>
        </authorList>
    </citation>
    <scope>NUCLEOTIDE SEQUENCE [LARGE SCALE GENOMIC DNA]</scope>
    <source>
        <strain evidence="3">cv. HFTH1</strain>
        <tissue evidence="2">Young leaf</tissue>
    </source>
</reference>
<protein>
    <submittedName>
        <fullName evidence="2">Uncharacterized protein</fullName>
    </submittedName>
</protein>
<accession>A0A498HTD5</accession>
<dbReference type="Pfam" id="PF24068">
    <property type="entry name" value="TPD1_C"/>
    <property type="match status" value="1"/>
</dbReference>
<dbReference type="Proteomes" id="UP000290289">
    <property type="component" value="Chromosome 15"/>
</dbReference>
<dbReference type="InterPro" id="IPR040361">
    <property type="entry name" value="TPD1"/>
</dbReference>
<comment type="caution">
    <text evidence="2">The sequence shown here is derived from an EMBL/GenBank/DDBJ whole genome shotgun (WGS) entry which is preliminary data.</text>
</comment>
<dbReference type="EMBL" id="RDQH01000341">
    <property type="protein sequence ID" value="RXH72391.1"/>
    <property type="molecule type" value="Genomic_DNA"/>
</dbReference>
<evidence type="ECO:0000256" key="1">
    <source>
        <dbReference type="ARBA" id="ARBA00022729"/>
    </source>
</evidence>
<keyword evidence="3" id="KW-1185">Reference proteome</keyword>